<evidence type="ECO:0000313" key="2">
    <source>
        <dbReference type="Proteomes" id="UP000664658"/>
    </source>
</evidence>
<dbReference type="PANTHER" id="PTHR32294:SF0">
    <property type="entry name" value="DNA POLYMERASE III SUBUNIT ALPHA"/>
    <property type="match status" value="1"/>
</dbReference>
<keyword evidence="1" id="KW-0808">Transferase</keyword>
<dbReference type="Proteomes" id="UP000664658">
    <property type="component" value="Unassembled WGS sequence"/>
</dbReference>
<evidence type="ECO:0000313" key="1">
    <source>
        <dbReference type="EMBL" id="MBO1110280.1"/>
    </source>
</evidence>
<keyword evidence="1" id="KW-0548">Nucleotidyltransferase</keyword>
<gene>
    <name evidence="1" type="primary">dnaE</name>
    <name evidence="1" type="ORF">J2R62_19485</name>
</gene>
<organism evidence="1 2">
    <name type="scientific">Plesiomonas shigelloides</name>
    <name type="common">Aeromonas shigelloides</name>
    <dbReference type="NCBI Taxonomy" id="703"/>
    <lineage>
        <taxon>Bacteria</taxon>
        <taxon>Pseudomonadati</taxon>
        <taxon>Pseudomonadota</taxon>
        <taxon>Gammaproteobacteria</taxon>
        <taxon>Enterobacterales</taxon>
        <taxon>Enterobacteriaceae</taxon>
        <taxon>Plesiomonas</taxon>
    </lineage>
</organism>
<dbReference type="EMBL" id="JAFNAA010000526">
    <property type="protein sequence ID" value="MBO1110280.1"/>
    <property type="molecule type" value="Genomic_DNA"/>
</dbReference>
<accession>A0A8I1WAR2</accession>
<proteinExistence type="predicted"/>
<dbReference type="FunFam" id="2.40.50.140:FF:000106">
    <property type="entry name" value="DNA polymerase III subunit alpha"/>
    <property type="match status" value="1"/>
</dbReference>
<dbReference type="InterPro" id="IPR004805">
    <property type="entry name" value="DnaE2/DnaE/PolC"/>
</dbReference>
<feature type="non-terminal residue" evidence="1">
    <location>
        <position position="144"/>
    </location>
</feature>
<protein>
    <submittedName>
        <fullName evidence="1">DNA polymerase III subunit alpha</fullName>
        <ecNumber evidence="1">2.7.7.7</ecNumber>
    </submittedName>
</protein>
<dbReference type="PANTHER" id="PTHR32294">
    <property type="entry name" value="DNA POLYMERASE III SUBUNIT ALPHA"/>
    <property type="match status" value="1"/>
</dbReference>
<dbReference type="GO" id="GO:0008408">
    <property type="term" value="F:3'-5' exonuclease activity"/>
    <property type="evidence" value="ECO:0007669"/>
    <property type="project" value="InterPro"/>
</dbReference>
<reference evidence="1" key="1">
    <citation type="submission" date="2021-03" db="EMBL/GenBank/DDBJ databases">
        <title>Plesiomonas shigelloides zfcc0051, isolated from zebrafish feces.</title>
        <authorList>
            <person name="Vanderhoek Z."/>
            <person name="Gaulke C."/>
        </authorList>
    </citation>
    <scope>NUCLEOTIDE SEQUENCE</scope>
    <source>
        <strain evidence="1">Zfcc0051</strain>
    </source>
</reference>
<name>A0A8I1WAR2_PLESH</name>
<comment type="caution">
    <text evidence="1">The sequence shown here is derived from an EMBL/GenBank/DDBJ whole genome shotgun (WGS) entry which is preliminary data.</text>
</comment>
<dbReference type="EC" id="2.7.7.7" evidence="1"/>
<feature type="non-terminal residue" evidence="1">
    <location>
        <position position="1"/>
    </location>
</feature>
<dbReference type="GO" id="GO:0003887">
    <property type="term" value="F:DNA-directed DNA polymerase activity"/>
    <property type="evidence" value="ECO:0007669"/>
    <property type="project" value="UniProtKB-EC"/>
</dbReference>
<dbReference type="CDD" id="cd04485">
    <property type="entry name" value="DnaE_OBF"/>
    <property type="match status" value="1"/>
</dbReference>
<dbReference type="GO" id="GO:0006260">
    <property type="term" value="P:DNA replication"/>
    <property type="evidence" value="ECO:0007669"/>
    <property type="project" value="InterPro"/>
</dbReference>
<dbReference type="AlphaFoldDB" id="A0A8I1WAR2"/>
<sequence length="144" mass="16062">YLKGLDRDVPSRLKDMVPSPRGQVTVAAGWVVAARVMTTKRGSRIGLMTLDVRSGRLEVMLLSDALDRYQHRVEKDRILLVTEPVSFDDYSDGLRLTAREVHDIGEAREQYARALPISLPDGQNDDQCCSSFRQALEPHPAGTV</sequence>